<accession>A0A6B3L8H8</accession>
<evidence type="ECO:0000256" key="9">
    <source>
        <dbReference type="ARBA" id="ARBA00023027"/>
    </source>
</evidence>
<dbReference type="Gene3D" id="3.40.50.620">
    <property type="entry name" value="HUPs"/>
    <property type="match status" value="1"/>
</dbReference>
<dbReference type="HAMAP" id="MF_00244">
    <property type="entry name" value="NaMN_adenylyltr"/>
    <property type="match status" value="1"/>
</dbReference>
<comment type="catalytic activity">
    <reaction evidence="10 11">
        <text>nicotinate beta-D-ribonucleotide + ATP + H(+) = deamido-NAD(+) + diphosphate</text>
        <dbReference type="Rhea" id="RHEA:22860"/>
        <dbReference type="ChEBI" id="CHEBI:15378"/>
        <dbReference type="ChEBI" id="CHEBI:30616"/>
        <dbReference type="ChEBI" id="CHEBI:33019"/>
        <dbReference type="ChEBI" id="CHEBI:57502"/>
        <dbReference type="ChEBI" id="CHEBI:58437"/>
        <dbReference type="EC" id="2.7.7.18"/>
    </reaction>
</comment>
<dbReference type="KEGG" id="soa:G3M56_007470"/>
<gene>
    <name evidence="11 13" type="primary">nadD</name>
    <name evidence="13" type="ORF">G3M56_007470</name>
</gene>
<comment type="pathway">
    <text evidence="2 11">Cofactor biosynthesis; NAD(+) biosynthesis; deamido-NAD(+) from nicotinate D-ribonucleotide: step 1/1.</text>
</comment>
<dbReference type="RefSeq" id="WP_164361654.1">
    <property type="nucleotide sequence ID" value="NZ_CP066776.1"/>
</dbReference>
<evidence type="ECO:0000256" key="5">
    <source>
        <dbReference type="ARBA" id="ARBA00022679"/>
    </source>
</evidence>
<dbReference type="PANTHER" id="PTHR39321">
    <property type="entry name" value="NICOTINATE-NUCLEOTIDE ADENYLYLTRANSFERASE-RELATED"/>
    <property type="match status" value="1"/>
</dbReference>
<proteinExistence type="inferred from homology"/>
<organism evidence="13 14">
    <name type="scientific">Sulfuriroseicoccus oceanibius</name>
    <dbReference type="NCBI Taxonomy" id="2707525"/>
    <lineage>
        <taxon>Bacteria</taxon>
        <taxon>Pseudomonadati</taxon>
        <taxon>Verrucomicrobiota</taxon>
        <taxon>Verrucomicrobiia</taxon>
        <taxon>Verrucomicrobiales</taxon>
        <taxon>Verrucomicrobiaceae</taxon>
        <taxon>Sulfuriroseicoccus</taxon>
    </lineage>
</organism>
<evidence type="ECO:0000256" key="7">
    <source>
        <dbReference type="ARBA" id="ARBA00022741"/>
    </source>
</evidence>
<dbReference type="PANTHER" id="PTHR39321:SF3">
    <property type="entry name" value="PHOSPHOPANTETHEINE ADENYLYLTRANSFERASE"/>
    <property type="match status" value="1"/>
</dbReference>
<keyword evidence="7 11" id="KW-0547">Nucleotide-binding</keyword>
<dbReference type="InterPro" id="IPR005248">
    <property type="entry name" value="NadD/NMNAT"/>
</dbReference>
<evidence type="ECO:0000256" key="4">
    <source>
        <dbReference type="ARBA" id="ARBA00022642"/>
    </source>
</evidence>
<evidence type="ECO:0000256" key="8">
    <source>
        <dbReference type="ARBA" id="ARBA00022840"/>
    </source>
</evidence>
<evidence type="ECO:0000313" key="14">
    <source>
        <dbReference type="Proteomes" id="UP000475117"/>
    </source>
</evidence>
<keyword evidence="8 11" id="KW-0067">ATP-binding</keyword>
<feature type="domain" description="Cytidyltransferase-like" evidence="12">
    <location>
        <begin position="19"/>
        <end position="177"/>
    </location>
</feature>
<keyword evidence="14" id="KW-1185">Reference proteome</keyword>
<evidence type="ECO:0000259" key="12">
    <source>
        <dbReference type="Pfam" id="PF01467"/>
    </source>
</evidence>
<evidence type="ECO:0000256" key="2">
    <source>
        <dbReference type="ARBA" id="ARBA00005019"/>
    </source>
</evidence>
<evidence type="ECO:0000256" key="3">
    <source>
        <dbReference type="ARBA" id="ARBA00009014"/>
    </source>
</evidence>
<comment type="similarity">
    <text evidence="3 11">Belongs to the NadD family.</text>
</comment>
<protein>
    <recommendedName>
        <fullName evidence="11">Probable nicotinate-nucleotide adenylyltransferase</fullName>
        <ecNumber evidence="11">2.7.7.18</ecNumber>
    </recommendedName>
    <alternativeName>
        <fullName evidence="11">Deamido-NAD(+) diphosphorylase</fullName>
    </alternativeName>
    <alternativeName>
        <fullName evidence="11">Deamido-NAD(+) pyrophosphorylase</fullName>
    </alternativeName>
    <alternativeName>
        <fullName evidence="11">Nicotinate mononucleotide adenylyltransferase</fullName>
        <shortName evidence="11">NaMN adenylyltransferase</shortName>
    </alternativeName>
</protein>
<dbReference type="UniPathway" id="UPA00253">
    <property type="reaction ID" value="UER00332"/>
</dbReference>
<evidence type="ECO:0000256" key="1">
    <source>
        <dbReference type="ARBA" id="ARBA00002324"/>
    </source>
</evidence>
<keyword evidence="9 11" id="KW-0520">NAD</keyword>
<dbReference type="EMBL" id="CP066776">
    <property type="protein sequence ID" value="QQL43744.1"/>
    <property type="molecule type" value="Genomic_DNA"/>
</dbReference>
<dbReference type="CDD" id="cd02165">
    <property type="entry name" value="NMNAT"/>
    <property type="match status" value="1"/>
</dbReference>
<name>A0A6B3L8H8_9BACT</name>
<dbReference type="GO" id="GO:0005524">
    <property type="term" value="F:ATP binding"/>
    <property type="evidence" value="ECO:0007669"/>
    <property type="project" value="UniProtKB-KW"/>
</dbReference>
<dbReference type="Proteomes" id="UP000475117">
    <property type="component" value="Chromosome"/>
</dbReference>
<reference evidence="13 14" key="1">
    <citation type="submission" date="2020-12" db="EMBL/GenBank/DDBJ databases">
        <title>Sulforoseuscoccus oceanibium gen. nov., sp. nov., a representative of the phylum Verrucomicrobia with special cytoplasmic membrane, and proposal of Sulforoseuscoccusaceae fam. nov.</title>
        <authorList>
            <person name="Xi F."/>
        </authorList>
    </citation>
    <scope>NUCLEOTIDE SEQUENCE [LARGE SCALE GENOMIC DNA]</scope>
    <source>
        <strain evidence="13 14">T37</strain>
    </source>
</reference>
<dbReference type="NCBIfam" id="TIGR00482">
    <property type="entry name" value="nicotinate (nicotinamide) nucleotide adenylyltransferase"/>
    <property type="match status" value="1"/>
</dbReference>
<dbReference type="InterPro" id="IPR014729">
    <property type="entry name" value="Rossmann-like_a/b/a_fold"/>
</dbReference>
<dbReference type="NCBIfam" id="TIGR00125">
    <property type="entry name" value="cyt_tran_rel"/>
    <property type="match status" value="1"/>
</dbReference>
<dbReference type="EC" id="2.7.7.18" evidence="11"/>
<keyword evidence="6 11" id="KW-0548">Nucleotidyltransferase</keyword>
<evidence type="ECO:0000313" key="13">
    <source>
        <dbReference type="EMBL" id="QQL43744.1"/>
    </source>
</evidence>
<dbReference type="AlphaFoldDB" id="A0A6B3L8H8"/>
<keyword evidence="5 11" id="KW-0808">Transferase</keyword>
<dbReference type="GO" id="GO:0009435">
    <property type="term" value="P:NAD+ biosynthetic process"/>
    <property type="evidence" value="ECO:0007669"/>
    <property type="project" value="UniProtKB-UniRule"/>
</dbReference>
<evidence type="ECO:0000256" key="11">
    <source>
        <dbReference type="HAMAP-Rule" id="MF_00244"/>
    </source>
</evidence>
<dbReference type="SUPFAM" id="SSF52374">
    <property type="entry name" value="Nucleotidylyl transferase"/>
    <property type="match status" value="1"/>
</dbReference>
<evidence type="ECO:0000256" key="10">
    <source>
        <dbReference type="ARBA" id="ARBA00048721"/>
    </source>
</evidence>
<sequence length="206" mass="23028">MFSKSPNPATRPATGRVALFGGSFDPPHLGHLEIARAAMEAADLDCVLFLPCATSPHKTATPPAPAEDRLRMLSALVHGHESWAQISDIDLKLPYPSFTWRTLNAVRPTLPEGTQLYWILGADQWNQLERWAEPDKLRQTLHFLVFPREGDQLAPRDGWNATFLEAHHPASSSAIRHSISSGNPRWHSMVSPEIRALIEEHALYHP</sequence>
<dbReference type="InterPro" id="IPR004821">
    <property type="entry name" value="Cyt_trans-like"/>
</dbReference>
<evidence type="ECO:0000256" key="6">
    <source>
        <dbReference type="ARBA" id="ARBA00022695"/>
    </source>
</evidence>
<dbReference type="GO" id="GO:0004515">
    <property type="term" value="F:nicotinate-nucleotide adenylyltransferase activity"/>
    <property type="evidence" value="ECO:0007669"/>
    <property type="project" value="UniProtKB-UniRule"/>
</dbReference>
<keyword evidence="4 11" id="KW-0662">Pyridine nucleotide biosynthesis</keyword>
<dbReference type="Pfam" id="PF01467">
    <property type="entry name" value="CTP_transf_like"/>
    <property type="match status" value="1"/>
</dbReference>
<comment type="function">
    <text evidence="1 11">Catalyzes the reversible adenylation of nicotinate mononucleotide (NaMN) to nicotinic acid adenine dinucleotide (NaAD).</text>
</comment>